<evidence type="ECO:0000313" key="5">
    <source>
        <dbReference type="EMBL" id="ESW21844.1"/>
    </source>
</evidence>
<dbReference type="Gene3D" id="1.10.110.10">
    <property type="entry name" value="Plant lipid-transfer and hydrophobic proteins"/>
    <property type="match status" value="1"/>
</dbReference>
<gene>
    <name evidence="5" type="ORF">PHAVU_005G103800g</name>
</gene>
<dbReference type="eggNOG" id="ENOG502S6VB">
    <property type="taxonomic scope" value="Eukaryota"/>
</dbReference>
<dbReference type="PANTHER" id="PTHR33076">
    <property type="entry name" value="NON-SPECIFIC LIPID-TRANSFER PROTEIN 2-RELATED"/>
    <property type="match status" value="1"/>
</dbReference>
<accession>V7BV64</accession>
<dbReference type="SMR" id="V7BV64"/>
<dbReference type="PhylomeDB" id="V7BV64"/>
<evidence type="ECO:0000256" key="3">
    <source>
        <dbReference type="SAM" id="SignalP"/>
    </source>
</evidence>
<feature type="chain" id="PRO_5004757120" description="Bifunctional inhibitor/plant lipid transfer protein/seed storage helical domain-containing protein" evidence="3">
    <location>
        <begin position="23"/>
        <end position="125"/>
    </location>
</feature>
<dbReference type="GO" id="GO:0006869">
    <property type="term" value="P:lipid transport"/>
    <property type="evidence" value="ECO:0007669"/>
    <property type="project" value="InterPro"/>
</dbReference>
<sequence>MAMAHILVLALSLVSASHMGKAEEVVAPPFFVCRPVFEYFPYCMEFLVGDPNFSMPSRRCCQHVVELNRLALHGIGPRTICWCIEVMVKGMTPPLVPSKIQDLPLMCNITLSFPISDSMDCSKVS</sequence>
<feature type="domain" description="Bifunctional inhibitor/plant lipid transfer protein/seed storage helical" evidence="4">
    <location>
        <begin position="33"/>
        <end position="121"/>
    </location>
</feature>
<reference evidence="6" key="1">
    <citation type="journal article" date="2014" name="Nat. Genet.">
        <title>A reference genome for common bean and genome-wide analysis of dual domestications.</title>
        <authorList>
            <person name="Schmutz J."/>
            <person name="McClean P.E."/>
            <person name="Mamidi S."/>
            <person name="Wu G.A."/>
            <person name="Cannon S.B."/>
            <person name="Grimwood J."/>
            <person name="Jenkins J."/>
            <person name="Shu S."/>
            <person name="Song Q."/>
            <person name="Chavarro C."/>
            <person name="Torres-Torres M."/>
            <person name="Geffroy V."/>
            <person name="Moghaddam S.M."/>
            <person name="Gao D."/>
            <person name="Abernathy B."/>
            <person name="Barry K."/>
            <person name="Blair M."/>
            <person name="Brick M.A."/>
            <person name="Chovatia M."/>
            <person name="Gepts P."/>
            <person name="Goodstein D.M."/>
            <person name="Gonzales M."/>
            <person name="Hellsten U."/>
            <person name="Hyten D.L."/>
            <person name="Jia G."/>
            <person name="Kelly J.D."/>
            <person name="Kudrna D."/>
            <person name="Lee R."/>
            <person name="Richard M.M."/>
            <person name="Miklas P.N."/>
            <person name="Osorno J.M."/>
            <person name="Rodrigues J."/>
            <person name="Thareau V."/>
            <person name="Urrea C.A."/>
            <person name="Wang M."/>
            <person name="Yu Y."/>
            <person name="Zhang M."/>
            <person name="Wing R.A."/>
            <person name="Cregan P.B."/>
            <person name="Rokhsar D.S."/>
            <person name="Jackson S.A."/>
        </authorList>
    </citation>
    <scope>NUCLEOTIDE SEQUENCE [LARGE SCALE GENOMIC DNA]</scope>
    <source>
        <strain evidence="6">cv. G19833</strain>
    </source>
</reference>
<dbReference type="OrthoDB" id="1876592at2759"/>
<evidence type="ECO:0000259" key="4">
    <source>
        <dbReference type="Pfam" id="PF00234"/>
    </source>
</evidence>
<keyword evidence="3" id="KW-0732">Signal</keyword>
<evidence type="ECO:0000256" key="1">
    <source>
        <dbReference type="ARBA" id="ARBA00009748"/>
    </source>
</evidence>
<organism evidence="5 6">
    <name type="scientific">Phaseolus vulgaris</name>
    <name type="common">Kidney bean</name>
    <name type="synonym">French bean</name>
    <dbReference type="NCBI Taxonomy" id="3885"/>
    <lineage>
        <taxon>Eukaryota</taxon>
        <taxon>Viridiplantae</taxon>
        <taxon>Streptophyta</taxon>
        <taxon>Embryophyta</taxon>
        <taxon>Tracheophyta</taxon>
        <taxon>Spermatophyta</taxon>
        <taxon>Magnoliopsida</taxon>
        <taxon>eudicotyledons</taxon>
        <taxon>Gunneridae</taxon>
        <taxon>Pentapetalae</taxon>
        <taxon>rosids</taxon>
        <taxon>fabids</taxon>
        <taxon>Fabales</taxon>
        <taxon>Fabaceae</taxon>
        <taxon>Papilionoideae</taxon>
        <taxon>50 kb inversion clade</taxon>
        <taxon>NPAAA clade</taxon>
        <taxon>indigoferoid/millettioid clade</taxon>
        <taxon>Phaseoleae</taxon>
        <taxon>Phaseolus</taxon>
    </lineage>
</organism>
<comment type="similarity">
    <text evidence="1">Belongs to the plant LTP family.</text>
</comment>
<dbReference type="SUPFAM" id="SSF47699">
    <property type="entry name" value="Bifunctional inhibitor/lipid-transfer protein/seed storage 2S albumin"/>
    <property type="match status" value="1"/>
</dbReference>
<keyword evidence="2" id="KW-1015">Disulfide bond</keyword>
<dbReference type="Gramene" id="ESW21844">
    <property type="protein sequence ID" value="ESW21844"/>
    <property type="gene ID" value="PHAVU_005G103800g"/>
</dbReference>
<dbReference type="InterPro" id="IPR016140">
    <property type="entry name" value="Bifunc_inhib/LTP/seed_store"/>
</dbReference>
<dbReference type="Pfam" id="PF00234">
    <property type="entry name" value="Tryp_alpha_amyl"/>
    <property type="match status" value="1"/>
</dbReference>
<dbReference type="OMA" id="HKKENPR"/>
<evidence type="ECO:0000256" key="2">
    <source>
        <dbReference type="ARBA" id="ARBA00023157"/>
    </source>
</evidence>
<dbReference type="EMBL" id="CM002292">
    <property type="protein sequence ID" value="ESW21844.1"/>
    <property type="molecule type" value="Genomic_DNA"/>
</dbReference>
<keyword evidence="6" id="KW-1185">Reference proteome</keyword>
<dbReference type="GO" id="GO:0008289">
    <property type="term" value="F:lipid binding"/>
    <property type="evidence" value="ECO:0007669"/>
    <property type="project" value="InterPro"/>
</dbReference>
<proteinExistence type="inferred from homology"/>
<name>V7BV64_PHAVU</name>
<dbReference type="AlphaFoldDB" id="V7BV64"/>
<dbReference type="InterPro" id="IPR036312">
    <property type="entry name" value="Bifun_inhib/LTP/seed_sf"/>
</dbReference>
<dbReference type="Proteomes" id="UP000000226">
    <property type="component" value="Chromosome 5"/>
</dbReference>
<protein>
    <recommendedName>
        <fullName evidence="4">Bifunctional inhibitor/plant lipid transfer protein/seed storage helical domain-containing protein</fullName>
    </recommendedName>
</protein>
<evidence type="ECO:0000313" key="6">
    <source>
        <dbReference type="Proteomes" id="UP000000226"/>
    </source>
</evidence>
<dbReference type="PROSITE" id="PS00597">
    <property type="entry name" value="PLANT_LTP"/>
    <property type="match status" value="1"/>
</dbReference>
<dbReference type="PRINTS" id="PR00382">
    <property type="entry name" value="LIPIDTRNSFER"/>
</dbReference>
<dbReference type="InterPro" id="IPR000528">
    <property type="entry name" value="Plant_nsLTP"/>
</dbReference>
<feature type="signal peptide" evidence="3">
    <location>
        <begin position="1"/>
        <end position="22"/>
    </location>
</feature>